<dbReference type="AlphaFoldDB" id="A0A917M5I2"/>
<keyword evidence="1" id="KW-0472">Membrane</keyword>
<evidence type="ECO:0000313" key="2">
    <source>
        <dbReference type="EMBL" id="GGG80341.1"/>
    </source>
</evidence>
<proteinExistence type="predicted"/>
<accession>A0A917M5I2</accession>
<keyword evidence="1" id="KW-1133">Transmembrane helix</keyword>
<dbReference type="Proteomes" id="UP000660862">
    <property type="component" value="Unassembled WGS sequence"/>
</dbReference>
<protein>
    <submittedName>
        <fullName evidence="2">Uncharacterized protein</fullName>
    </submittedName>
</protein>
<gene>
    <name evidence="2" type="ORF">GCM10007415_10970</name>
</gene>
<evidence type="ECO:0000256" key="1">
    <source>
        <dbReference type="SAM" id="Phobius"/>
    </source>
</evidence>
<organism evidence="2 3">
    <name type="scientific">Parapedobacter pyrenivorans</name>
    <dbReference type="NCBI Taxonomy" id="1305674"/>
    <lineage>
        <taxon>Bacteria</taxon>
        <taxon>Pseudomonadati</taxon>
        <taxon>Bacteroidota</taxon>
        <taxon>Sphingobacteriia</taxon>
        <taxon>Sphingobacteriales</taxon>
        <taxon>Sphingobacteriaceae</taxon>
        <taxon>Parapedobacter</taxon>
    </lineage>
</organism>
<sequence>MNPNEKNEFDRQLADKFKDFKPNVPAGLWDRIATQLDAQQSHPVIPLKKRRFTTRWMSVAAAILMVCGMVYWYNRPIPVTYLQGRVATHEEVASDPAGIDVTAKAPTPEPIPEVEPLDIVQLKRVFTKKNRQRTIATAVQPKNLPAESTEIQQLAAHEIASPKDTPTAPIQAAETQPTLQTIPAEAVAAVPDIQPLVVLEEEEETLLAAENTGRQPFGISNILNYVVGTVDQREEKLVTFSNDDEGSLKLDFNFGLAKNRKKKIK</sequence>
<reference evidence="2" key="2">
    <citation type="submission" date="2020-09" db="EMBL/GenBank/DDBJ databases">
        <authorList>
            <person name="Sun Q."/>
            <person name="Zhou Y."/>
        </authorList>
    </citation>
    <scope>NUCLEOTIDE SEQUENCE</scope>
    <source>
        <strain evidence="2">CGMCC 1.12195</strain>
    </source>
</reference>
<reference evidence="2" key="1">
    <citation type="journal article" date="2014" name="Int. J. Syst. Evol. Microbiol.">
        <title>Complete genome sequence of Corynebacterium casei LMG S-19264T (=DSM 44701T), isolated from a smear-ripened cheese.</title>
        <authorList>
            <consortium name="US DOE Joint Genome Institute (JGI-PGF)"/>
            <person name="Walter F."/>
            <person name="Albersmeier A."/>
            <person name="Kalinowski J."/>
            <person name="Ruckert C."/>
        </authorList>
    </citation>
    <scope>NUCLEOTIDE SEQUENCE</scope>
    <source>
        <strain evidence="2">CGMCC 1.12195</strain>
    </source>
</reference>
<name>A0A917M5I2_9SPHI</name>
<keyword evidence="1" id="KW-0812">Transmembrane</keyword>
<dbReference type="RefSeq" id="WP_188504894.1">
    <property type="nucleotide sequence ID" value="NZ_BMER01000001.1"/>
</dbReference>
<dbReference type="EMBL" id="BMER01000001">
    <property type="protein sequence ID" value="GGG80341.1"/>
    <property type="molecule type" value="Genomic_DNA"/>
</dbReference>
<feature type="transmembrane region" description="Helical" evidence="1">
    <location>
        <begin position="56"/>
        <end position="73"/>
    </location>
</feature>
<evidence type="ECO:0000313" key="3">
    <source>
        <dbReference type="Proteomes" id="UP000660862"/>
    </source>
</evidence>
<keyword evidence="3" id="KW-1185">Reference proteome</keyword>
<comment type="caution">
    <text evidence="2">The sequence shown here is derived from an EMBL/GenBank/DDBJ whole genome shotgun (WGS) entry which is preliminary data.</text>
</comment>